<feature type="region of interest" description="Disordered" evidence="1">
    <location>
        <begin position="13"/>
        <end position="35"/>
    </location>
</feature>
<feature type="region of interest" description="Disordered" evidence="1">
    <location>
        <begin position="94"/>
        <end position="120"/>
    </location>
</feature>
<reference evidence="2 3" key="1">
    <citation type="journal article" date="2023" name="Plants (Basel)">
        <title>Bridging the Gap: Combining Genomics and Transcriptomics Approaches to Understand Stylosanthes scabra, an Orphan Legume from the Brazilian Caatinga.</title>
        <authorList>
            <person name="Ferreira-Neto J.R.C."/>
            <person name="da Silva M.D."/>
            <person name="Binneck E."/>
            <person name="de Melo N.F."/>
            <person name="da Silva R.H."/>
            <person name="de Melo A.L.T.M."/>
            <person name="Pandolfi V."/>
            <person name="Bustamante F.O."/>
            <person name="Brasileiro-Vidal A.C."/>
            <person name="Benko-Iseppon A.M."/>
        </authorList>
    </citation>
    <scope>NUCLEOTIDE SEQUENCE [LARGE SCALE GENOMIC DNA]</scope>
    <source>
        <tissue evidence="2">Leaves</tissue>
    </source>
</reference>
<protein>
    <submittedName>
        <fullName evidence="2">Uncharacterized protein</fullName>
    </submittedName>
</protein>
<keyword evidence="3" id="KW-1185">Reference proteome</keyword>
<gene>
    <name evidence="2" type="ORF">PIB30_092365</name>
</gene>
<evidence type="ECO:0000256" key="1">
    <source>
        <dbReference type="SAM" id="MobiDB-lite"/>
    </source>
</evidence>
<evidence type="ECO:0000313" key="3">
    <source>
        <dbReference type="Proteomes" id="UP001341840"/>
    </source>
</evidence>
<accession>A0ABU6XU69</accession>
<name>A0ABU6XU69_9FABA</name>
<feature type="non-terminal residue" evidence="2">
    <location>
        <position position="120"/>
    </location>
</feature>
<sequence>MVNPSWLSSTIDHKIKLQNPDGGGGGGGEPQRRRWSPTIMAAPPTFFIVSSFSVPSICLDGSGRARLGGSNSSAARRRQNDDVAAAQLLPSMCRGPSLSRHSTALSLSSPATEMEAPSPA</sequence>
<feature type="compositionally biased region" description="Polar residues" evidence="1">
    <location>
        <begin position="99"/>
        <end position="111"/>
    </location>
</feature>
<dbReference type="EMBL" id="JASCZI010213349">
    <property type="protein sequence ID" value="MED6201181.1"/>
    <property type="molecule type" value="Genomic_DNA"/>
</dbReference>
<proteinExistence type="predicted"/>
<dbReference type="Proteomes" id="UP001341840">
    <property type="component" value="Unassembled WGS sequence"/>
</dbReference>
<comment type="caution">
    <text evidence="2">The sequence shown here is derived from an EMBL/GenBank/DDBJ whole genome shotgun (WGS) entry which is preliminary data.</text>
</comment>
<evidence type="ECO:0000313" key="2">
    <source>
        <dbReference type="EMBL" id="MED6201181.1"/>
    </source>
</evidence>
<organism evidence="2 3">
    <name type="scientific">Stylosanthes scabra</name>
    <dbReference type="NCBI Taxonomy" id="79078"/>
    <lineage>
        <taxon>Eukaryota</taxon>
        <taxon>Viridiplantae</taxon>
        <taxon>Streptophyta</taxon>
        <taxon>Embryophyta</taxon>
        <taxon>Tracheophyta</taxon>
        <taxon>Spermatophyta</taxon>
        <taxon>Magnoliopsida</taxon>
        <taxon>eudicotyledons</taxon>
        <taxon>Gunneridae</taxon>
        <taxon>Pentapetalae</taxon>
        <taxon>rosids</taxon>
        <taxon>fabids</taxon>
        <taxon>Fabales</taxon>
        <taxon>Fabaceae</taxon>
        <taxon>Papilionoideae</taxon>
        <taxon>50 kb inversion clade</taxon>
        <taxon>dalbergioids sensu lato</taxon>
        <taxon>Dalbergieae</taxon>
        <taxon>Pterocarpus clade</taxon>
        <taxon>Stylosanthes</taxon>
    </lineage>
</organism>